<feature type="region of interest" description="Disordered" evidence="12">
    <location>
        <begin position="389"/>
        <end position="438"/>
    </location>
</feature>
<dbReference type="GO" id="GO:0008270">
    <property type="term" value="F:zinc ion binding"/>
    <property type="evidence" value="ECO:0007669"/>
    <property type="project" value="UniProtKB-KW"/>
</dbReference>
<evidence type="ECO:0000256" key="8">
    <source>
        <dbReference type="ARBA" id="ARBA00022801"/>
    </source>
</evidence>
<evidence type="ECO:0000256" key="3">
    <source>
        <dbReference type="ARBA" id="ARBA00012759"/>
    </source>
</evidence>
<evidence type="ECO:0000313" key="16">
    <source>
        <dbReference type="Proteomes" id="UP001153076"/>
    </source>
</evidence>
<protein>
    <recommendedName>
        <fullName evidence="3">ubiquitinyl hydrolase 1</fullName>
        <ecNumber evidence="3">3.4.19.12</ecNumber>
    </recommendedName>
</protein>
<comment type="catalytic activity">
    <reaction evidence="1">
        <text>Thiol-dependent hydrolysis of ester, thioester, amide, peptide and isopeptide bonds formed by the C-terminal Gly of ubiquitin (a 76-residue protein attached to proteins as an intracellular targeting signal).</text>
        <dbReference type="EC" id="3.4.19.12"/>
    </reaction>
</comment>
<dbReference type="InterPro" id="IPR001394">
    <property type="entry name" value="Peptidase_C19_UCH"/>
</dbReference>
<dbReference type="InterPro" id="IPR038765">
    <property type="entry name" value="Papain-like_cys_pep_sf"/>
</dbReference>
<dbReference type="GO" id="GO:0005634">
    <property type="term" value="C:nucleus"/>
    <property type="evidence" value="ECO:0007669"/>
    <property type="project" value="TreeGrafter"/>
</dbReference>
<dbReference type="GO" id="GO:0005829">
    <property type="term" value="C:cytosol"/>
    <property type="evidence" value="ECO:0007669"/>
    <property type="project" value="TreeGrafter"/>
</dbReference>
<evidence type="ECO:0000256" key="9">
    <source>
        <dbReference type="ARBA" id="ARBA00022833"/>
    </source>
</evidence>
<evidence type="ECO:0000256" key="2">
    <source>
        <dbReference type="ARBA" id="ARBA00009085"/>
    </source>
</evidence>
<comment type="function">
    <text evidence="10">Recognizes and hydrolyzes the peptide bond at the C-terminal Gly of ubiquitin. Involved in the processing of poly-ubiquitin precursors as well as that of ubiquitinated proteins. Is involved in resistance to the arginine analog canavanine (CAN).</text>
</comment>
<organism evidence="15 16">
    <name type="scientific">Carnegiea gigantea</name>
    <dbReference type="NCBI Taxonomy" id="171969"/>
    <lineage>
        <taxon>Eukaryota</taxon>
        <taxon>Viridiplantae</taxon>
        <taxon>Streptophyta</taxon>
        <taxon>Embryophyta</taxon>
        <taxon>Tracheophyta</taxon>
        <taxon>Spermatophyta</taxon>
        <taxon>Magnoliopsida</taxon>
        <taxon>eudicotyledons</taxon>
        <taxon>Gunneridae</taxon>
        <taxon>Pentapetalae</taxon>
        <taxon>Caryophyllales</taxon>
        <taxon>Cactineae</taxon>
        <taxon>Cactaceae</taxon>
        <taxon>Cactoideae</taxon>
        <taxon>Echinocereeae</taxon>
        <taxon>Carnegiea</taxon>
    </lineage>
</organism>
<dbReference type="AlphaFoldDB" id="A0A9Q1JH58"/>
<dbReference type="GO" id="GO:0006508">
    <property type="term" value="P:proteolysis"/>
    <property type="evidence" value="ECO:0007669"/>
    <property type="project" value="UniProtKB-KW"/>
</dbReference>
<evidence type="ECO:0000256" key="11">
    <source>
        <dbReference type="PROSITE-ProRule" id="PRU00502"/>
    </source>
</evidence>
<dbReference type="PROSITE" id="PS00973">
    <property type="entry name" value="USP_2"/>
    <property type="match status" value="1"/>
</dbReference>
<keyword evidence="7" id="KW-0833">Ubl conjugation pathway</keyword>
<feature type="domain" description="UBP-type" evidence="14">
    <location>
        <begin position="48"/>
        <end position="182"/>
    </location>
</feature>
<feature type="region of interest" description="Disordered" evidence="12">
    <location>
        <begin position="545"/>
        <end position="570"/>
    </location>
</feature>
<dbReference type="SUPFAM" id="SSF54001">
    <property type="entry name" value="Cysteine proteinases"/>
    <property type="match status" value="1"/>
</dbReference>
<dbReference type="InterPro" id="IPR028889">
    <property type="entry name" value="USP"/>
</dbReference>
<keyword evidence="6 11" id="KW-0863">Zinc-finger</keyword>
<keyword evidence="9" id="KW-0862">Zinc</keyword>
<dbReference type="PANTHER" id="PTHR24006">
    <property type="entry name" value="UBIQUITIN CARBOXYL-TERMINAL HYDROLASE"/>
    <property type="match status" value="1"/>
</dbReference>
<evidence type="ECO:0000259" key="13">
    <source>
        <dbReference type="PROSITE" id="PS50235"/>
    </source>
</evidence>
<feature type="compositionally biased region" description="Polar residues" evidence="12">
    <location>
        <begin position="19"/>
        <end position="33"/>
    </location>
</feature>
<dbReference type="Pfam" id="PF02148">
    <property type="entry name" value="zf-UBP"/>
    <property type="match status" value="1"/>
</dbReference>
<dbReference type="Gene3D" id="3.30.40.10">
    <property type="entry name" value="Zinc/RING finger domain, C3HC4 (zinc finger)"/>
    <property type="match status" value="1"/>
</dbReference>
<feature type="region of interest" description="Disordered" evidence="12">
    <location>
        <begin position="1"/>
        <end position="33"/>
    </location>
</feature>
<evidence type="ECO:0000256" key="6">
    <source>
        <dbReference type="ARBA" id="ARBA00022771"/>
    </source>
</evidence>
<evidence type="ECO:0000256" key="5">
    <source>
        <dbReference type="ARBA" id="ARBA00022723"/>
    </source>
</evidence>
<feature type="region of interest" description="Disordered" evidence="12">
    <location>
        <begin position="470"/>
        <end position="496"/>
    </location>
</feature>
<dbReference type="InterPro" id="IPR013083">
    <property type="entry name" value="Znf_RING/FYVE/PHD"/>
</dbReference>
<feature type="domain" description="USP" evidence="13">
    <location>
        <begin position="231"/>
        <end position="1026"/>
    </location>
</feature>
<comment type="similarity">
    <text evidence="2">Belongs to the peptidase C19 family.</text>
</comment>
<dbReference type="PROSITE" id="PS50235">
    <property type="entry name" value="USP_3"/>
    <property type="match status" value="1"/>
</dbReference>
<dbReference type="Proteomes" id="UP001153076">
    <property type="component" value="Unassembled WGS sequence"/>
</dbReference>
<dbReference type="PROSITE" id="PS50271">
    <property type="entry name" value="ZF_UBP"/>
    <property type="match status" value="1"/>
</dbReference>
<dbReference type="Pfam" id="PF00443">
    <property type="entry name" value="UCH"/>
    <property type="match status" value="1"/>
</dbReference>
<dbReference type="SUPFAM" id="SSF57850">
    <property type="entry name" value="RING/U-box"/>
    <property type="match status" value="1"/>
</dbReference>
<dbReference type="PANTHER" id="PTHR24006:SF781">
    <property type="entry name" value="LD34905P"/>
    <property type="match status" value="1"/>
</dbReference>
<feature type="compositionally biased region" description="Basic residues" evidence="12">
    <location>
        <begin position="402"/>
        <end position="419"/>
    </location>
</feature>
<evidence type="ECO:0000256" key="4">
    <source>
        <dbReference type="ARBA" id="ARBA00022670"/>
    </source>
</evidence>
<evidence type="ECO:0000256" key="7">
    <source>
        <dbReference type="ARBA" id="ARBA00022786"/>
    </source>
</evidence>
<evidence type="ECO:0000256" key="1">
    <source>
        <dbReference type="ARBA" id="ARBA00000707"/>
    </source>
</evidence>
<evidence type="ECO:0000313" key="15">
    <source>
        <dbReference type="EMBL" id="KAJ8424967.1"/>
    </source>
</evidence>
<name>A0A9Q1JH58_9CARY</name>
<accession>A0A9Q1JH58</accession>
<evidence type="ECO:0000256" key="12">
    <source>
        <dbReference type="SAM" id="MobiDB-lite"/>
    </source>
</evidence>
<feature type="compositionally biased region" description="Basic residues" evidence="12">
    <location>
        <begin position="1"/>
        <end position="16"/>
    </location>
</feature>
<dbReference type="SMART" id="SM00290">
    <property type="entry name" value="ZnF_UBP"/>
    <property type="match status" value="1"/>
</dbReference>
<reference evidence="15" key="1">
    <citation type="submission" date="2022-04" db="EMBL/GenBank/DDBJ databases">
        <title>Carnegiea gigantea Genome sequencing and assembly v2.</title>
        <authorList>
            <person name="Copetti D."/>
            <person name="Sanderson M.J."/>
            <person name="Burquez A."/>
            <person name="Wojciechowski M.F."/>
        </authorList>
    </citation>
    <scope>NUCLEOTIDE SEQUENCE</scope>
    <source>
        <strain evidence="15">SGP5-SGP5p</strain>
        <tissue evidence="15">Aerial part</tissue>
    </source>
</reference>
<dbReference type="EC" id="3.4.19.12" evidence="3"/>
<gene>
    <name evidence="15" type="ORF">Cgig2_001822</name>
</gene>
<proteinExistence type="inferred from homology"/>
<feature type="compositionally biased region" description="Low complexity" evidence="12">
    <location>
        <begin position="474"/>
        <end position="487"/>
    </location>
</feature>
<evidence type="ECO:0000259" key="14">
    <source>
        <dbReference type="PROSITE" id="PS50271"/>
    </source>
</evidence>
<dbReference type="FunFam" id="3.30.40.10:FF:000900">
    <property type="entry name" value="Ubiquitinyl hydrolase 1"/>
    <property type="match status" value="1"/>
</dbReference>
<keyword evidence="8" id="KW-0378">Hydrolase</keyword>
<dbReference type="EMBL" id="JAKOGI010001567">
    <property type="protein sequence ID" value="KAJ8424967.1"/>
    <property type="molecule type" value="Genomic_DNA"/>
</dbReference>
<sequence>MGKKVRKKARSGHKEKRVSTSLPKSDPQESNLNAEIVANGDPVEKERKVCVHLEKAVDLAKVSSKIESAASTGCEDCREGAIDRRAGKGKGKHNRKKGASDSKAESKATWVCLQCGHFSCGGIGLPTSPQSHAVRHARQSRHPLVIQAENPHLRWCFSCSMLIPVDKLEDTGGEQKDVLSDVVKLLKKQSSKGNSVDVEDIWFGSGSVVSELKAENKEVNVVAGKDFYAVRGLVNLGNTCFFNSVLQSLLAMDMLREYLLTYDGTMGPLTSSLKKIFVEASPGTSLRNVINPKPLFGCVCAKAPQFRGYQQQDSHELLRYLLDGLSMEELCAKKSDPSSSENHKSQPATPTFVDAIFGGQLSSSVHCVECGHFSVVYEPFLDLSLPVPTKNPPSRKALPGPRVRKTKLPPKRGGKARPKLNKDGDSTPILSGCNPSSSNGSSSAFGGASLSCSSSVNLIESGKATAVLDNGGISQSSSNSTEQEYSSMQVPQCGEQRGEQEADCLAWLDYLVPVPLLDEQNLAADDKEPPVRQDSCSKEGNLHAVEAKTQSSAREAIVHQQDANPNSESAVDDLGNEHPMQVQDNEILLLSYKAATNTATQANNIDAEVSSSAVGGGEDALGFEGLGDLFNEPEVDVPSSSVTNEFLASRRLGNGPAGNSSESDANEVDDTDSPVSIESCLAHFIKPEFLSGEHAWHCENCSKLLQEKRRKMRKHQLKTSSAIQKNMLNDGCSSSEALQVRSHPSSEFCDAAPSTHNNGSNGFGQNLKKLDARLCLTSIQEKEECSKQDENLKNGSSELNENLEKLDDIKTNGICLMRIQEKDGFFEQENTHSSASGGSCFVMSSNDSTLNGKSINLQSVSPNHVSTEVLSALGEEDESEIEEDVDSKSVKVMRDATKRILINKAPPILTIHLKRFGQDARGRLSKLNGYVGFKEYIDLGPYMDSRPTEREDHIYRLVGVVEHSGSMRGGHYIAYVRGGDRSGGKLDKENRHGNTVWYYASDAYIRETTLEEVLRCEAYLLFYEKLNP</sequence>
<evidence type="ECO:0000256" key="10">
    <source>
        <dbReference type="ARBA" id="ARBA00058678"/>
    </source>
</evidence>
<dbReference type="GO" id="GO:0016579">
    <property type="term" value="P:protein deubiquitination"/>
    <property type="evidence" value="ECO:0007669"/>
    <property type="project" value="InterPro"/>
</dbReference>
<dbReference type="GO" id="GO:0004843">
    <property type="term" value="F:cysteine-type deubiquitinase activity"/>
    <property type="evidence" value="ECO:0007669"/>
    <property type="project" value="UniProtKB-EC"/>
</dbReference>
<keyword evidence="4" id="KW-0645">Protease</keyword>
<dbReference type="PROSITE" id="PS00972">
    <property type="entry name" value="USP_1"/>
    <property type="match status" value="1"/>
</dbReference>
<dbReference type="OrthoDB" id="2020758at2759"/>
<feature type="region of interest" description="Disordered" evidence="12">
    <location>
        <begin position="650"/>
        <end position="672"/>
    </location>
</feature>
<dbReference type="InterPro" id="IPR018200">
    <property type="entry name" value="USP_CS"/>
</dbReference>
<keyword evidence="16" id="KW-1185">Reference proteome</keyword>
<dbReference type="Gene3D" id="3.90.70.10">
    <property type="entry name" value="Cysteine proteinases"/>
    <property type="match status" value="3"/>
</dbReference>
<dbReference type="InterPro" id="IPR001607">
    <property type="entry name" value="Znf_UBP"/>
</dbReference>
<dbReference type="InterPro" id="IPR050164">
    <property type="entry name" value="Peptidase_C19"/>
</dbReference>
<keyword evidence="5" id="KW-0479">Metal-binding</keyword>
<comment type="caution">
    <text evidence="15">The sequence shown here is derived from an EMBL/GenBank/DDBJ whole genome shotgun (WGS) entry which is preliminary data.</text>
</comment>